<sequence>MAPKTTPFLEKHTLEFGAHQDGKGWRAKCAMPSLKASPPIVETIIGDMFFRNDKMLDNAKDENEDYLVASEAAKAETEKYVITIKNVMHYELALDHEGSSMSCRQADMAIEHAKRRT</sequence>
<dbReference type="Proteomes" id="UP001162031">
    <property type="component" value="Unassembled WGS sequence"/>
</dbReference>
<evidence type="ECO:0000313" key="2">
    <source>
        <dbReference type="Proteomes" id="UP001162031"/>
    </source>
</evidence>
<comment type="caution">
    <text evidence="1">The sequence shown here is derived from an EMBL/GenBank/DDBJ whole genome shotgun (WGS) entry which is preliminary data.</text>
</comment>
<reference evidence="1" key="1">
    <citation type="submission" date="2022-12" db="EMBL/GenBank/DDBJ databases">
        <authorList>
            <person name="Webb A."/>
        </authorList>
    </citation>
    <scope>NUCLEOTIDE SEQUENCE</scope>
    <source>
        <strain evidence="1">Hp1</strain>
    </source>
</reference>
<keyword evidence="2" id="KW-1185">Reference proteome</keyword>
<accession>A0AAV0TVP7</accession>
<name>A0AAV0TVP7_HYABA</name>
<evidence type="ECO:0000313" key="1">
    <source>
        <dbReference type="EMBL" id="CAI5728307.1"/>
    </source>
</evidence>
<gene>
    <name evidence="1" type="ORF">HBR001_LOCUS4294</name>
</gene>
<dbReference type="EMBL" id="CANTFL010000861">
    <property type="protein sequence ID" value="CAI5728307.1"/>
    <property type="molecule type" value="Genomic_DNA"/>
</dbReference>
<dbReference type="AlphaFoldDB" id="A0AAV0TVP7"/>
<organism evidence="1 2">
    <name type="scientific">Hyaloperonospora brassicae</name>
    <name type="common">Brassica downy mildew</name>
    <name type="synonym">Peronospora brassicae</name>
    <dbReference type="NCBI Taxonomy" id="162125"/>
    <lineage>
        <taxon>Eukaryota</taxon>
        <taxon>Sar</taxon>
        <taxon>Stramenopiles</taxon>
        <taxon>Oomycota</taxon>
        <taxon>Peronosporomycetes</taxon>
        <taxon>Peronosporales</taxon>
        <taxon>Peronosporaceae</taxon>
        <taxon>Hyaloperonospora</taxon>
    </lineage>
</organism>
<protein>
    <submittedName>
        <fullName evidence="1">Uncharacterized protein</fullName>
    </submittedName>
</protein>
<proteinExistence type="predicted"/>